<sequence length="91" mass="10411">MSLRCRRRFCVGSMRKDTPHFPKPKLSLTFCRVSRSLRYAVTYGSDDGVSTIVFINTIVSFHCCTVFASGGRVWLLPMRWTNDKCSNTVLQ</sequence>
<dbReference type="AlphaFoldDB" id="A0A4Y7QFJ1"/>
<evidence type="ECO:0000313" key="1">
    <source>
        <dbReference type="EMBL" id="TDL25629.1"/>
    </source>
</evidence>
<accession>A0A4Y7QFJ1</accession>
<name>A0A4Y7QFJ1_9AGAM</name>
<gene>
    <name evidence="1" type="ORF">BD410DRAFT_602147</name>
</gene>
<evidence type="ECO:0000313" key="2">
    <source>
        <dbReference type="Proteomes" id="UP000294933"/>
    </source>
</evidence>
<protein>
    <submittedName>
        <fullName evidence="1">Uncharacterized protein</fullName>
    </submittedName>
</protein>
<proteinExistence type="predicted"/>
<dbReference type="Proteomes" id="UP000294933">
    <property type="component" value="Unassembled WGS sequence"/>
</dbReference>
<dbReference type="EMBL" id="ML170163">
    <property type="protein sequence ID" value="TDL25629.1"/>
    <property type="molecule type" value="Genomic_DNA"/>
</dbReference>
<dbReference type="VEuPathDB" id="FungiDB:BD410DRAFT_602147"/>
<organism evidence="1 2">
    <name type="scientific">Rickenella mellea</name>
    <dbReference type="NCBI Taxonomy" id="50990"/>
    <lineage>
        <taxon>Eukaryota</taxon>
        <taxon>Fungi</taxon>
        <taxon>Dikarya</taxon>
        <taxon>Basidiomycota</taxon>
        <taxon>Agaricomycotina</taxon>
        <taxon>Agaricomycetes</taxon>
        <taxon>Hymenochaetales</taxon>
        <taxon>Rickenellaceae</taxon>
        <taxon>Rickenella</taxon>
    </lineage>
</organism>
<reference evidence="1 2" key="1">
    <citation type="submission" date="2018-06" db="EMBL/GenBank/DDBJ databases">
        <title>A transcriptomic atlas of mushroom development highlights an independent origin of complex multicellularity.</title>
        <authorList>
            <consortium name="DOE Joint Genome Institute"/>
            <person name="Krizsan K."/>
            <person name="Almasi E."/>
            <person name="Merenyi Z."/>
            <person name="Sahu N."/>
            <person name="Viragh M."/>
            <person name="Koszo T."/>
            <person name="Mondo S."/>
            <person name="Kiss B."/>
            <person name="Balint B."/>
            <person name="Kues U."/>
            <person name="Barry K."/>
            <person name="Hegedus J.C."/>
            <person name="Henrissat B."/>
            <person name="Johnson J."/>
            <person name="Lipzen A."/>
            <person name="Ohm R."/>
            <person name="Nagy I."/>
            <person name="Pangilinan J."/>
            <person name="Yan J."/>
            <person name="Xiong Y."/>
            <person name="Grigoriev I.V."/>
            <person name="Hibbett D.S."/>
            <person name="Nagy L.G."/>
        </authorList>
    </citation>
    <scope>NUCLEOTIDE SEQUENCE [LARGE SCALE GENOMIC DNA]</scope>
    <source>
        <strain evidence="1 2">SZMC22713</strain>
    </source>
</reference>
<keyword evidence="2" id="KW-1185">Reference proteome</keyword>